<evidence type="ECO:0000313" key="2">
    <source>
        <dbReference type="Proteomes" id="UP000828941"/>
    </source>
</evidence>
<reference evidence="1 2" key="1">
    <citation type="journal article" date="2022" name="DNA Res.">
        <title>Chromosomal-level genome assembly of the orchid tree Bauhinia variegata (Leguminosae; Cercidoideae) supports the allotetraploid origin hypothesis of Bauhinia.</title>
        <authorList>
            <person name="Zhong Y."/>
            <person name="Chen Y."/>
            <person name="Zheng D."/>
            <person name="Pang J."/>
            <person name="Liu Y."/>
            <person name="Luo S."/>
            <person name="Meng S."/>
            <person name="Qian L."/>
            <person name="Wei D."/>
            <person name="Dai S."/>
            <person name="Zhou R."/>
        </authorList>
    </citation>
    <scope>NUCLEOTIDE SEQUENCE [LARGE SCALE GENOMIC DNA]</scope>
    <source>
        <strain evidence="1">BV-YZ2020</strain>
    </source>
</reference>
<keyword evidence="2" id="KW-1185">Reference proteome</keyword>
<dbReference type="EMBL" id="CM039435">
    <property type="protein sequence ID" value="KAI4317354.1"/>
    <property type="molecule type" value="Genomic_DNA"/>
</dbReference>
<organism evidence="1 2">
    <name type="scientific">Bauhinia variegata</name>
    <name type="common">Purple orchid tree</name>
    <name type="synonym">Phanera variegata</name>
    <dbReference type="NCBI Taxonomy" id="167791"/>
    <lineage>
        <taxon>Eukaryota</taxon>
        <taxon>Viridiplantae</taxon>
        <taxon>Streptophyta</taxon>
        <taxon>Embryophyta</taxon>
        <taxon>Tracheophyta</taxon>
        <taxon>Spermatophyta</taxon>
        <taxon>Magnoliopsida</taxon>
        <taxon>eudicotyledons</taxon>
        <taxon>Gunneridae</taxon>
        <taxon>Pentapetalae</taxon>
        <taxon>rosids</taxon>
        <taxon>fabids</taxon>
        <taxon>Fabales</taxon>
        <taxon>Fabaceae</taxon>
        <taxon>Cercidoideae</taxon>
        <taxon>Cercideae</taxon>
        <taxon>Bauhiniinae</taxon>
        <taxon>Bauhinia</taxon>
    </lineage>
</organism>
<evidence type="ECO:0000313" key="1">
    <source>
        <dbReference type="EMBL" id="KAI4317354.1"/>
    </source>
</evidence>
<accession>A0ACB9LZP8</accession>
<dbReference type="Proteomes" id="UP000828941">
    <property type="component" value="Chromosome 10"/>
</dbReference>
<protein>
    <submittedName>
        <fullName evidence="1">Uncharacterized protein</fullName>
    </submittedName>
</protein>
<proteinExistence type="predicted"/>
<sequence>MTINKSNGNPLHNGAFTYLNHFSAMANSMFLIHDKECRSPNKTNNDAKKEMPHRNWIGHLVLGRAGFP</sequence>
<gene>
    <name evidence="1" type="ORF">L6164_025227</name>
</gene>
<name>A0ACB9LZP8_BAUVA</name>
<comment type="caution">
    <text evidence="1">The sequence shown here is derived from an EMBL/GenBank/DDBJ whole genome shotgun (WGS) entry which is preliminary data.</text>
</comment>